<evidence type="ECO:0000256" key="3">
    <source>
        <dbReference type="SAM" id="SignalP"/>
    </source>
</evidence>
<evidence type="ECO:0000313" key="4">
    <source>
        <dbReference type="EMBL" id="CAE6971121.1"/>
    </source>
</evidence>
<keyword evidence="5" id="KW-1185">Reference proteome</keyword>
<proteinExistence type="predicted"/>
<feature type="region of interest" description="Disordered" evidence="1">
    <location>
        <begin position="260"/>
        <end position="282"/>
    </location>
</feature>
<sequence length="339" mass="36627">MSLGLKACFVAFSNLVAVHAWRVSNLQVPSSLAATASETEEQAEQAGICSRSMYVLGCGPSQVCESQGRFRCALKSDMDLANGAAKVAKRLLAKAQAFNSSTWATRGALEFSKLTVALKDFNVYAQVLLEPGGMPRFRHEMQATKASLAQAALTINEAWHRNGLMNSQSRSVSLRSFVEYIEEVSKENTALDPSTIKDFLIQCFPGMPREVLAETTGDIEAALSSEPSCQPSPMTEACSKALLHAYWGKVMSGAQQFLEGAEAEQTDDDDEPEGSGTDPEGSGLLQVENGFAGLFFLSFMVFFHMMIPFMIISLPIWLPGMLVLAAFTGVLKLMGIGPP</sequence>
<evidence type="ECO:0000256" key="2">
    <source>
        <dbReference type="SAM" id="Phobius"/>
    </source>
</evidence>
<reference evidence="4" key="1">
    <citation type="submission" date="2021-02" db="EMBL/GenBank/DDBJ databases">
        <authorList>
            <person name="Dougan E. K."/>
            <person name="Rhodes N."/>
            <person name="Thang M."/>
            <person name="Chan C."/>
        </authorList>
    </citation>
    <scope>NUCLEOTIDE SEQUENCE</scope>
</reference>
<keyword evidence="3" id="KW-0732">Signal</keyword>
<dbReference type="Proteomes" id="UP000604046">
    <property type="component" value="Unassembled WGS sequence"/>
</dbReference>
<gene>
    <name evidence="4" type="ORF">SNAT2548_LOCUS2560</name>
</gene>
<comment type="caution">
    <text evidence="4">The sequence shown here is derived from an EMBL/GenBank/DDBJ whole genome shotgun (WGS) entry which is preliminary data.</text>
</comment>
<feature type="chain" id="PRO_5032405411" evidence="3">
    <location>
        <begin position="21"/>
        <end position="339"/>
    </location>
</feature>
<dbReference type="OrthoDB" id="437341at2759"/>
<protein>
    <submittedName>
        <fullName evidence="4">Uncharacterized protein</fullName>
    </submittedName>
</protein>
<name>A0A812I1K2_9DINO</name>
<accession>A0A812I1K2</accession>
<feature type="transmembrane region" description="Helical" evidence="2">
    <location>
        <begin position="316"/>
        <end position="336"/>
    </location>
</feature>
<keyword evidence="2" id="KW-1133">Transmembrane helix</keyword>
<evidence type="ECO:0000313" key="5">
    <source>
        <dbReference type="Proteomes" id="UP000604046"/>
    </source>
</evidence>
<keyword evidence="2" id="KW-0472">Membrane</keyword>
<organism evidence="4 5">
    <name type="scientific">Symbiodinium natans</name>
    <dbReference type="NCBI Taxonomy" id="878477"/>
    <lineage>
        <taxon>Eukaryota</taxon>
        <taxon>Sar</taxon>
        <taxon>Alveolata</taxon>
        <taxon>Dinophyceae</taxon>
        <taxon>Suessiales</taxon>
        <taxon>Symbiodiniaceae</taxon>
        <taxon>Symbiodinium</taxon>
    </lineage>
</organism>
<dbReference type="EMBL" id="CAJNDS010000153">
    <property type="protein sequence ID" value="CAE6971121.1"/>
    <property type="molecule type" value="Genomic_DNA"/>
</dbReference>
<feature type="compositionally biased region" description="Acidic residues" evidence="1">
    <location>
        <begin position="261"/>
        <end position="273"/>
    </location>
</feature>
<dbReference type="AlphaFoldDB" id="A0A812I1K2"/>
<evidence type="ECO:0000256" key="1">
    <source>
        <dbReference type="SAM" id="MobiDB-lite"/>
    </source>
</evidence>
<keyword evidence="2" id="KW-0812">Transmembrane</keyword>
<feature type="signal peptide" evidence="3">
    <location>
        <begin position="1"/>
        <end position="20"/>
    </location>
</feature>